<evidence type="ECO:0008006" key="4">
    <source>
        <dbReference type="Google" id="ProtNLM"/>
    </source>
</evidence>
<dbReference type="Proteomes" id="UP000177190">
    <property type="component" value="Unassembled WGS sequence"/>
</dbReference>
<feature type="transmembrane region" description="Helical" evidence="1">
    <location>
        <begin position="12"/>
        <end position="31"/>
    </location>
</feature>
<accession>A0A1G2HKF0</accession>
<dbReference type="STRING" id="1802200.A2812_01520"/>
<evidence type="ECO:0000256" key="1">
    <source>
        <dbReference type="SAM" id="Phobius"/>
    </source>
</evidence>
<reference evidence="2 3" key="1">
    <citation type="journal article" date="2016" name="Nat. Commun.">
        <title>Thousands of microbial genomes shed light on interconnected biogeochemical processes in an aquifer system.</title>
        <authorList>
            <person name="Anantharaman K."/>
            <person name="Brown C.T."/>
            <person name="Hug L.A."/>
            <person name="Sharon I."/>
            <person name="Castelle C.J."/>
            <person name="Probst A.J."/>
            <person name="Thomas B.C."/>
            <person name="Singh A."/>
            <person name="Wilkins M.J."/>
            <person name="Karaoz U."/>
            <person name="Brodie E.L."/>
            <person name="Williams K.H."/>
            <person name="Hubbard S.S."/>
            <person name="Banfield J.F."/>
        </authorList>
    </citation>
    <scope>NUCLEOTIDE SEQUENCE [LARGE SCALE GENOMIC DNA]</scope>
</reference>
<keyword evidence="1" id="KW-0812">Transmembrane</keyword>
<dbReference type="AlphaFoldDB" id="A0A1G2HKF0"/>
<sequence>MKNQKKQHGAILIYLIIIIAVFVMIMLPVVADFAGKIQILRSSISREQAFQIAEAGVNYYQWHLAHFSDDYQDGTGQAGPYIHDYIDFDTQQKIGQFSLVITPPAAGSTIVTIQSTGWIEEQPNLQRTVTVKYGIPSLAQYAFLSNDVIWIGGSETVGGKLQSNNGVRFDGVGSAPIQSAKETYTCPSSQGPPCPALEDGVWGSASQEVKNFWQFPVPAIDFSSLTSNLADMKSLAQSSGIYLPPSNKKGYSLVFNGDGTVNVYKVTKLYSTPTGWDVNGAAHNEDIDYQNRTFDSAQAIPSNGIIYIEDNIWVEGTVNGRATVAASLLPYNPSTAPTIYIPDNIIYSAKDGSDVLGLISQKDIVVTYRAPNDIEIDAALISQNGSCQFFYYSGNIKDNITIYGSIMTFGQWTWTWVNYYGTVVSGYRNTYSNYDSNLLYSPPPNFPISASGYQLLNWVSN</sequence>
<evidence type="ECO:0000313" key="2">
    <source>
        <dbReference type="EMBL" id="OGZ62899.1"/>
    </source>
</evidence>
<dbReference type="EMBL" id="MHOM01000047">
    <property type="protein sequence ID" value="OGZ62899.1"/>
    <property type="molecule type" value="Genomic_DNA"/>
</dbReference>
<comment type="caution">
    <text evidence="2">The sequence shown here is derived from an EMBL/GenBank/DDBJ whole genome shotgun (WGS) entry which is preliminary data.</text>
</comment>
<protein>
    <recommendedName>
        <fullName evidence="4">Type 4 fimbrial biogenesis protein PilX N-terminal domain-containing protein</fullName>
    </recommendedName>
</protein>
<evidence type="ECO:0000313" key="3">
    <source>
        <dbReference type="Proteomes" id="UP000177190"/>
    </source>
</evidence>
<name>A0A1G2HKF0_9BACT</name>
<proteinExistence type="predicted"/>
<gene>
    <name evidence="2" type="ORF">A2812_01520</name>
</gene>
<keyword evidence="1" id="KW-1133">Transmembrane helix</keyword>
<keyword evidence="1" id="KW-0472">Membrane</keyword>
<organism evidence="2 3">
    <name type="scientific">Candidatus Staskawiczbacteria bacterium RIFCSPHIGHO2_01_FULL_36_16</name>
    <dbReference type="NCBI Taxonomy" id="1802200"/>
    <lineage>
        <taxon>Bacteria</taxon>
        <taxon>Candidatus Staskawicziibacteriota</taxon>
    </lineage>
</organism>